<proteinExistence type="predicted"/>
<dbReference type="Proteomes" id="UP000516046">
    <property type="component" value="Chromosome"/>
</dbReference>
<reference evidence="1 2" key="1">
    <citation type="submission" date="2020-08" db="EMBL/GenBank/DDBJ databases">
        <authorList>
            <person name="Ren C."/>
            <person name="Gu Y."/>
            <person name="Xu Y."/>
        </authorList>
    </citation>
    <scope>NUCLEOTIDE SEQUENCE [LARGE SCALE GENOMIC DNA]</scope>
    <source>
        <strain evidence="1 2">LBM18003</strain>
    </source>
</reference>
<gene>
    <name evidence="1" type="ORF">H6X83_05055</name>
</gene>
<dbReference type="KEGG" id="caml:H6X83_05055"/>
<accession>A0A7G9WJY3</accession>
<name>A0A7G9WJY3_9FIRM</name>
<protein>
    <submittedName>
        <fullName evidence="1">Uncharacterized protein</fullName>
    </submittedName>
</protein>
<dbReference type="AlphaFoldDB" id="A0A7G9WJY3"/>
<evidence type="ECO:0000313" key="2">
    <source>
        <dbReference type="Proteomes" id="UP000516046"/>
    </source>
</evidence>
<sequence>MAVDYARAKKQLIHDIKYHMYDMDASELALKREALRSIYHKENNMPAALLENDGLRKTLNIILSNPKGLKPVQMQNYTDKYW</sequence>
<keyword evidence="2" id="KW-1185">Reference proteome</keyword>
<evidence type="ECO:0000313" key="1">
    <source>
        <dbReference type="EMBL" id="QNO18995.1"/>
    </source>
</evidence>
<organism evidence="1 2">
    <name type="scientific">Caproicibacterium amylolyticum</name>
    <dbReference type="NCBI Taxonomy" id="2766537"/>
    <lineage>
        <taxon>Bacteria</taxon>
        <taxon>Bacillati</taxon>
        <taxon>Bacillota</taxon>
        <taxon>Clostridia</taxon>
        <taxon>Eubacteriales</taxon>
        <taxon>Oscillospiraceae</taxon>
        <taxon>Caproicibacterium</taxon>
    </lineage>
</organism>
<dbReference type="RefSeq" id="WP_212508065.1">
    <property type="nucleotide sequence ID" value="NZ_CP060696.1"/>
</dbReference>
<dbReference type="EMBL" id="CP060696">
    <property type="protein sequence ID" value="QNO18995.1"/>
    <property type="molecule type" value="Genomic_DNA"/>
</dbReference>